<evidence type="ECO:0000313" key="2">
    <source>
        <dbReference type="Proteomes" id="UP001140949"/>
    </source>
</evidence>
<reference evidence="1" key="2">
    <citation type="submission" date="2023-04" db="EMBL/GenBank/DDBJ databases">
        <authorList>
            <person name="Bruccoleri R.E."/>
            <person name="Oakeley E.J."/>
            <person name="Faust A.-M."/>
            <person name="Dessus-Babus S."/>
            <person name="Altorfer M."/>
            <person name="Burckhardt D."/>
            <person name="Oertli M."/>
            <person name="Naumann U."/>
            <person name="Petersen F."/>
            <person name="Wong J."/>
        </authorList>
    </citation>
    <scope>NUCLEOTIDE SEQUENCE</scope>
    <source>
        <strain evidence="1">GSM-AAB239-AS_SAM_17_03QT</strain>
        <tissue evidence="1">Leaf</tissue>
    </source>
</reference>
<dbReference type="Proteomes" id="UP001140949">
    <property type="component" value="Unassembled WGS sequence"/>
</dbReference>
<protein>
    <submittedName>
        <fullName evidence="1">VIN3-like protein 1</fullName>
    </submittedName>
</protein>
<gene>
    <name evidence="1" type="ORF">M6B38_159150</name>
</gene>
<name>A0AAX6F2L0_IRIPA</name>
<evidence type="ECO:0000313" key="1">
    <source>
        <dbReference type="EMBL" id="KAJ6810413.1"/>
    </source>
</evidence>
<comment type="caution">
    <text evidence="1">The sequence shown here is derived from an EMBL/GenBank/DDBJ whole genome shotgun (WGS) entry which is preliminary data.</text>
</comment>
<dbReference type="AlphaFoldDB" id="A0AAX6F2L0"/>
<dbReference type="EMBL" id="JANAVB010032444">
    <property type="protein sequence ID" value="KAJ6810413.1"/>
    <property type="molecule type" value="Genomic_DNA"/>
</dbReference>
<organism evidence="1 2">
    <name type="scientific">Iris pallida</name>
    <name type="common">Sweet iris</name>
    <dbReference type="NCBI Taxonomy" id="29817"/>
    <lineage>
        <taxon>Eukaryota</taxon>
        <taxon>Viridiplantae</taxon>
        <taxon>Streptophyta</taxon>
        <taxon>Embryophyta</taxon>
        <taxon>Tracheophyta</taxon>
        <taxon>Spermatophyta</taxon>
        <taxon>Magnoliopsida</taxon>
        <taxon>Liliopsida</taxon>
        <taxon>Asparagales</taxon>
        <taxon>Iridaceae</taxon>
        <taxon>Iridoideae</taxon>
        <taxon>Irideae</taxon>
        <taxon>Iris</taxon>
    </lineage>
</organism>
<accession>A0AAX6F2L0</accession>
<proteinExistence type="predicted"/>
<keyword evidence="2" id="KW-1185">Reference proteome</keyword>
<reference evidence="1" key="1">
    <citation type="journal article" date="2023" name="GigaByte">
        <title>Genome assembly of the bearded iris, Iris pallida Lam.</title>
        <authorList>
            <person name="Bruccoleri R.E."/>
            <person name="Oakeley E.J."/>
            <person name="Faust A.M.E."/>
            <person name="Altorfer M."/>
            <person name="Dessus-Babus S."/>
            <person name="Burckhardt D."/>
            <person name="Oertli M."/>
            <person name="Naumann U."/>
            <person name="Petersen F."/>
            <person name="Wong J."/>
        </authorList>
    </citation>
    <scope>NUCLEOTIDE SEQUENCE</scope>
    <source>
        <strain evidence="1">GSM-AAB239-AS_SAM_17_03QT</strain>
    </source>
</reference>
<sequence length="67" mass="7478">MGSVERRLKYNPVVGMVQRNQRLLKRIKQRQWRGLGSIIATIRLWTPQGATGMDVSVLIGTGLSTAL</sequence>